<protein>
    <submittedName>
        <fullName evidence="1">Polyketide cyclase / dehydrase and lipid transport</fullName>
    </submittedName>
</protein>
<evidence type="ECO:0000313" key="1">
    <source>
        <dbReference type="EMBL" id="EHR59078.1"/>
    </source>
</evidence>
<dbReference type="Gene3D" id="3.30.530.20">
    <property type="match status" value="1"/>
</dbReference>
<dbReference type="CDD" id="cd07821">
    <property type="entry name" value="PYR_PYL_RCAR_like"/>
    <property type="match status" value="1"/>
</dbReference>
<dbReference type="InterPro" id="IPR023393">
    <property type="entry name" value="START-like_dom_sf"/>
</dbReference>
<dbReference type="eggNOG" id="ENOG5032SNS">
    <property type="taxonomic scope" value="Bacteria"/>
</dbReference>
<dbReference type="RefSeq" id="WP_005452651.1">
    <property type="nucleotide sequence ID" value="NZ_CM001440.1"/>
</dbReference>
<accession>H5XC74</accession>
<name>H5XC74_9PSEU</name>
<sequence>MASIHKEFVLDADPEVVWEVLRDFGAVHQRLAPGFVTDTRLHADTRTVTFADGTVVAERLVDRDAEHRRVAYTVVGGDLHPSHHHAWMQALRAEDGRTRFVWHTDVLPDTLAAPIADFVEQGSTVIRRTLGNATTSEDAAAQPSR</sequence>
<dbReference type="HOGENOM" id="CLU_106645_3_0_11"/>
<dbReference type="EMBL" id="CM001440">
    <property type="protein sequence ID" value="EHR59078.1"/>
    <property type="molecule type" value="Genomic_DNA"/>
</dbReference>
<dbReference type="OrthoDB" id="191189at2"/>
<dbReference type="SUPFAM" id="SSF55961">
    <property type="entry name" value="Bet v1-like"/>
    <property type="match status" value="1"/>
</dbReference>
<dbReference type="Proteomes" id="UP000002791">
    <property type="component" value="Chromosome"/>
</dbReference>
<organism evidence="1 2">
    <name type="scientific">Saccharomonospora cyanea NA-134</name>
    <dbReference type="NCBI Taxonomy" id="882082"/>
    <lineage>
        <taxon>Bacteria</taxon>
        <taxon>Bacillati</taxon>
        <taxon>Actinomycetota</taxon>
        <taxon>Actinomycetes</taxon>
        <taxon>Pseudonocardiales</taxon>
        <taxon>Pseudonocardiaceae</taxon>
        <taxon>Saccharomonospora</taxon>
    </lineage>
</organism>
<dbReference type="Pfam" id="PF10604">
    <property type="entry name" value="Polyketide_cyc2"/>
    <property type="match status" value="1"/>
</dbReference>
<reference evidence="1 2" key="1">
    <citation type="submission" date="2011-11" db="EMBL/GenBank/DDBJ databases">
        <title>The Noncontiguous Finished sequence of Saccharomonospora cyanea NA-134.</title>
        <authorList>
            <consortium name="US DOE Joint Genome Institute"/>
            <person name="Lucas S."/>
            <person name="Han J."/>
            <person name="Lapidus A."/>
            <person name="Cheng J.-F."/>
            <person name="Goodwin L."/>
            <person name="Pitluck S."/>
            <person name="Peters L."/>
            <person name="Ovchinnikova G."/>
            <person name="Lu M."/>
            <person name="Detter J.C."/>
            <person name="Han C."/>
            <person name="Tapia R."/>
            <person name="Land M."/>
            <person name="Hauser L."/>
            <person name="Kyrpides N."/>
            <person name="Ivanova N."/>
            <person name="Pagani I."/>
            <person name="Brambilla E.-M."/>
            <person name="Klenk H.-P."/>
            <person name="Woyke T."/>
        </authorList>
    </citation>
    <scope>NUCLEOTIDE SEQUENCE [LARGE SCALE GENOMIC DNA]</scope>
    <source>
        <strain evidence="1 2">NA-134</strain>
    </source>
</reference>
<dbReference type="InterPro" id="IPR019587">
    <property type="entry name" value="Polyketide_cyclase/dehydratase"/>
</dbReference>
<dbReference type="AlphaFoldDB" id="H5XC74"/>
<keyword evidence="2" id="KW-1185">Reference proteome</keyword>
<dbReference type="STRING" id="882082.SaccyDRAFT_0138"/>
<evidence type="ECO:0000313" key="2">
    <source>
        <dbReference type="Proteomes" id="UP000002791"/>
    </source>
</evidence>
<gene>
    <name evidence="1" type="ORF">SaccyDRAFT_0138</name>
</gene>
<proteinExistence type="predicted"/>